<reference evidence="3 4" key="1">
    <citation type="submission" date="2018-10" db="EMBL/GenBank/DDBJ databases">
        <title>Corynebacterium macginleyi genome sequencing and assembly of the type strain and two clinical samples.</title>
        <authorList>
            <person name="Bernier A.-M."/>
            <person name="Bernard K."/>
        </authorList>
    </citation>
    <scope>NUCLEOTIDE SEQUENCE [LARGE SCALE GENOMIC DNA]</scope>
    <source>
        <strain evidence="3 4">NML 120205</strain>
    </source>
</reference>
<keyword evidence="5" id="KW-1185">Reference proteome</keyword>
<feature type="domain" description="Orc1-like AAA ATPase" evidence="1">
    <location>
        <begin position="18"/>
        <end position="173"/>
    </location>
</feature>
<dbReference type="PANTHER" id="PTHR34301">
    <property type="entry name" value="DNA-BINDING PROTEIN-RELATED"/>
    <property type="match status" value="1"/>
</dbReference>
<dbReference type="InterPro" id="IPR027417">
    <property type="entry name" value="P-loop_NTPase"/>
</dbReference>
<gene>
    <name evidence="3" type="ORF">D9543_05685</name>
    <name evidence="2" type="ORF">GWO63_010345</name>
</gene>
<keyword evidence="3" id="KW-0067">ATP-binding</keyword>
<comment type="caution">
    <text evidence="3">The sequence shown here is derived from an EMBL/GenBank/DDBJ whole genome shotgun (WGS) entry which is preliminary data.</text>
</comment>
<dbReference type="Proteomes" id="UP000270649">
    <property type="component" value="Unassembled WGS sequence"/>
</dbReference>
<keyword evidence="3" id="KW-0547">Nucleotide-binding</keyword>
<dbReference type="RefSeq" id="WP_121912115.1">
    <property type="nucleotide sequence ID" value="NZ_CP068292.1"/>
</dbReference>
<dbReference type="Proteomes" id="UP001518680">
    <property type="component" value="Unassembled WGS sequence"/>
</dbReference>
<dbReference type="Gene3D" id="3.40.50.300">
    <property type="entry name" value="P-loop containing nucleotide triphosphate hydrolases"/>
    <property type="match status" value="1"/>
</dbReference>
<evidence type="ECO:0000313" key="2">
    <source>
        <dbReference type="EMBL" id="MBM0244628.1"/>
    </source>
</evidence>
<reference evidence="2 5" key="2">
    <citation type="submission" date="2021-01" db="EMBL/GenBank/DDBJ databases">
        <title>Complete genome sequences of Corynebacterium macginleyi strains isolated from infectious keratitis.</title>
        <authorList>
            <person name="Sagerfors S."/>
            <person name="Poehlein A."/>
            <person name="Soderquist B."/>
            <person name="Bruggemann H."/>
        </authorList>
    </citation>
    <scope>NUCLEOTIDE SEQUENCE [LARGE SCALE GENOMIC DNA]</scope>
    <source>
        <strain evidence="2 5">12T220</strain>
    </source>
</reference>
<dbReference type="AlphaFoldDB" id="A0A3M0H5M1"/>
<sequence>MIPDKNPFRPSFGASPVQLAGREFEISSFNYGLVGGVGSMQRALLVSGTRGVGKTVLLNEFEESAHRLGWVVIRAYADAQMVAQLRDSTIPEAIEELDYTEKKGRKITGFSVAGVGSVTTQLTHNQAQPSLVSRLRSLLKAARAHDAGVLLTVDEVQAASVDELAQLATAIQDLIRDEYDIAFAAAGLTFGVEELLEHEGTTFLRRAQRLDLGLLDDATVAETLHSTATAAGRGFAERALEEATALVQGYPYLLQLVGALAWTCAVLEGTETIEERHVSSIAREIPAHMGNQVHKIALKNVPDAQRAFLNAMAELETDHGTDIPTGAIATSLGKSPNAISMARKLLFERDLIASRRYGTVHFLLPYLGEYLRGQAPR</sequence>
<dbReference type="GO" id="GO:0005524">
    <property type="term" value="F:ATP binding"/>
    <property type="evidence" value="ECO:0007669"/>
    <property type="project" value="UniProtKB-KW"/>
</dbReference>
<dbReference type="EMBL" id="JAACBX020000002">
    <property type="protein sequence ID" value="MBM0244628.1"/>
    <property type="molecule type" value="Genomic_DNA"/>
</dbReference>
<evidence type="ECO:0000313" key="3">
    <source>
        <dbReference type="EMBL" id="RMB60802.1"/>
    </source>
</evidence>
<name>A0A3M0H5M1_9CORY</name>
<protein>
    <submittedName>
        <fullName evidence="3">ATP-binding protein</fullName>
    </submittedName>
</protein>
<evidence type="ECO:0000313" key="5">
    <source>
        <dbReference type="Proteomes" id="UP001518680"/>
    </source>
</evidence>
<evidence type="ECO:0000313" key="4">
    <source>
        <dbReference type="Proteomes" id="UP000270649"/>
    </source>
</evidence>
<dbReference type="Pfam" id="PF13191">
    <property type="entry name" value="AAA_16"/>
    <property type="match status" value="1"/>
</dbReference>
<dbReference type="EMBL" id="REGC01000005">
    <property type="protein sequence ID" value="RMB60802.1"/>
    <property type="molecule type" value="Genomic_DNA"/>
</dbReference>
<dbReference type="PANTHER" id="PTHR34301:SF8">
    <property type="entry name" value="ATPASE DOMAIN-CONTAINING PROTEIN"/>
    <property type="match status" value="1"/>
</dbReference>
<dbReference type="GeneID" id="92746767"/>
<dbReference type="OrthoDB" id="2020141at2"/>
<proteinExistence type="predicted"/>
<dbReference type="SUPFAM" id="SSF52540">
    <property type="entry name" value="P-loop containing nucleoside triphosphate hydrolases"/>
    <property type="match status" value="1"/>
</dbReference>
<evidence type="ECO:0000259" key="1">
    <source>
        <dbReference type="Pfam" id="PF13191"/>
    </source>
</evidence>
<organism evidence="3 4">
    <name type="scientific">Corynebacterium macginleyi</name>
    <dbReference type="NCBI Taxonomy" id="38290"/>
    <lineage>
        <taxon>Bacteria</taxon>
        <taxon>Bacillati</taxon>
        <taxon>Actinomycetota</taxon>
        <taxon>Actinomycetes</taxon>
        <taxon>Mycobacteriales</taxon>
        <taxon>Corynebacteriaceae</taxon>
        <taxon>Corynebacterium</taxon>
    </lineage>
</organism>
<dbReference type="InterPro" id="IPR041664">
    <property type="entry name" value="AAA_16"/>
</dbReference>
<accession>A0A3M0H5M1</accession>